<evidence type="ECO:0000256" key="1">
    <source>
        <dbReference type="SAM" id="MobiDB-lite"/>
    </source>
</evidence>
<keyword evidence="3" id="KW-1185">Reference proteome</keyword>
<reference evidence="2 3" key="1">
    <citation type="submission" date="2020-05" db="EMBL/GenBank/DDBJ databases">
        <title>Identification and distribution of gene clusters putatively required for synthesis of sphingolipid metabolism inhibitors in phylogenetically diverse species of the filamentous fungus Fusarium.</title>
        <authorList>
            <person name="Kim H.-S."/>
            <person name="Busman M."/>
            <person name="Brown D.W."/>
            <person name="Divon H."/>
            <person name="Uhlig S."/>
            <person name="Proctor R.H."/>
        </authorList>
    </citation>
    <scope>NUCLEOTIDE SEQUENCE [LARGE SCALE GENOMIC DNA]</scope>
    <source>
        <strain evidence="2 3">NRRL 26131</strain>
    </source>
</reference>
<evidence type="ECO:0000313" key="3">
    <source>
        <dbReference type="Proteomes" id="UP000532311"/>
    </source>
</evidence>
<comment type="caution">
    <text evidence="2">The sequence shown here is derived from an EMBL/GenBank/DDBJ whole genome shotgun (WGS) entry which is preliminary data.</text>
</comment>
<dbReference type="EMBL" id="JAAQPF010000457">
    <property type="protein sequence ID" value="KAF5702240.1"/>
    <property type="molecule type" value="Genomic_DNA"/>
</dbReference>
<dbReference type="Proteomes" id="UP000532311">
    <property type="component" value="Unassembled WGS sequence"/>
</dbReference>
<organism evidence="2 3">
    <name type="scientific">Fusarium globosum</name>
    <dbReference type="NCBI Taxonomy" id="78864"/>
    <lineage>
        <taxon>Eukaryota</taxon>
        <taxon>Fungi</taxon>
        <taxon>Dikarya</taxon>
        <taxon>Ascomycota</taxon>
        <taxon>Pezizomycotina</taxon>
        <taxon>Sordariomycetes</taxon>
        <taxon>Hypocreomycetidae</taxon>
        <taxon>Hypocreales</taxon>
        <taxon>Nectriaceae</taxon>
        <taxon>Fusarium</taxon>
        <taxon>Fusarium fujikuroi species complex</taxon>
    </lineage>
</organism>
<name>A0A8H6D3Q7_9HYPO</name>
<evidence type="ECO:0000313" key="2">
    <source>
        <dbReference type="EMBL" id="KAF5702240.1"/>
    </source>
</evidence>
<protein>
    <submittedName>
        <fullName evidence="2">Uncharacterized protein</fullName>
    </submittedName>
</protein>
<feature type="compositionally biased region" description="Basic and acidic residues" evidence="1">
    <location>
        <begin position="373"/>
        <end position="385"/>
    </location>
</feature>
<gene>
    <name evidence="2" type="ORF">FGLOB1_9715</name>
</gene>
<feature type="region of interest" description="Disordered" evidence="1">
    <location>
        <begin position="344"/>
        <end position="402"/>
    </location>
</feature>
<accession>A0A8H6D3Q7</accession>
<feature type="compositionally biased region" description="Polar residues" evidence="1">
    <location>
        <begin position="22"/>
        <end position="32"/>
    </location>
</feature>
<feature type="region of interest" description="Disordered" evidence="1">
    <location>
        <begin position="1"/>
        <end position="52"/>
    </location>
</feature>
<proteinExistence type="predicted"/>
<sequence>MAGRGDASGELPSLELGPKNQYIESQKTTPSEHSALPSPPATIETKRSRNNPILPNIPVNFMHKAGTCDAEPSTYKLIALDSTAYASAKDGIESVFKRFDYDPVPGCITLRMPSPTHDTFAASLSSAITQKLLGIGHENGRVHDLISQIKSNGSSRIFLSYKAQQDGGDIIVKQLRRQPDGQFGHKKAALPSVVFEVSYSQDGKKLTKLAKQYIYHTDGNIKAVICIDINYGNDQSTISLWKPTFTIEGDDSDIYTLGYGEAIKETPFRTADGVPTNLDSELTLTLHDFLPDSECEDVPNIPISISFTEICEFLNDAEEVQKARESKDGRGVESTRKVRKRKLSSSSLEELDIDDEEKFKEQEEAVDISASHVDGDFQPHARDANVSDGNHNLRPRAAKRRV</sequence>
<feature type="compositionally biased region" description="Basic residues" evidence="1">
    <location>
        <begin position="393"/>
        <end position="402"/>
    </location>
</feature>
<dbReference type="AlphaFoldDB" id="A0A8H6D3Q7"/>